<dbReference type="EMBL" id="CM017704">
    <property type="protein sequence ID" value="TYG73897.1"/>
    <property type="molecule type" value="Genomic_DNA"/>
</dbReference>
<organism evidence="1 2">
    <name type="scientific">Gossypium darwinii</name>
    <name type="common">Darwin's cotton</name>
    <name type="synonym">Gossypium barbadense var. darwinii</name>
    <dbReference type="NCBI Taxonomy" id="34276"/>
    <lineage>
        <taxon>Eukaryota</taxon>
        <taxon>Viridiplantae</taxon>
        <taxon>Streptophyta</taxon>
        <taxon>Embryophyta</taxon>
        <taxon>Tracheophyta</taxon>
        <taxon>Spermatophyta</taxon>
        <taxon>Magnoliopsida</taxon>
        <taxon>eudicotyledons</taxon>
        <taxon>Gunneridae</taxon>
        <taxon>Pentapetalae</taxon>
        <taxon>rosids</taxon>
        <taxon>malvids</taxon>
        <taxon>Malvales</taxon>
        <taxon>Malvaceae</taxon>
        <taxon>Malvoideae</taxon>
        <taxon>Gossypium</taxon>
    </lineage>
</organism>
<evidence type="ECO:0000313" key="1">
    <source>
        <dbReference type="EMBL" id="TYG73897.1"/>
    </source>
</evidence>
<gene>
    <name evidence="1" type="ORF">ES288_D04G138500v1</name>
</gene>
<proteinExistence type="predicted"/>
<accession>A0A5D2CW61</accession>
<reference evidence="1 2" key="1">
    <citation type="submission" date="2019-06" db="EMBL/GenBank/DDBJ databases">
        <title>WGS assembly of Gossypium darwinii.</title>
        <authorList>
            <person name="Chen Z.J."/>
            <person name="Sreedasyam A."/>
            <person name="Ando A."/>
            <person name="Song Q."/>
            <person name="De L."/>
            <person name="Hulse-Kemp A."/>
            <person name="Ding M."/>
            <person name="Ye W."/>
            <person name="Kirkbride R."/>
            <person name="Jenkins J."/>
            <person name="Plott C."/>
            <person name="Lovell J."/>
            <person name="Lin Y.-M."/>
            <person name="Vaughn R."/>
            <person name="Liu B."/>
            <person name="Li W."/>
            <person name="Simpson S."/>
            <person name="Scheffler B."/>
            <person name="Saski C."/>
            <person name="Grover C."/>
            <person name="Hu G."/>
            <person name="Conover J."/>
            <person name="Carlson J."/>
            <person name="Shu S."/>
            <person name="Boston L."/>
            <person name="Williams M."/>
            <person name="Peterson D."/>
            <person name="Mcgee K."/>
            <person name="Jones D."/>
            <person name="Wendel J."/>
            <person name="Stelly D."/>
            <person name="Grimwood J."/>
            <person name="Schmutz J."/>
        </authorList>
    </citation>
    <scope>NUCLEOTIDE SEQUENCE [LARGE SCALE GENOMIC DNA]</scope>
    <source>
        <strain evidence="1">1808015.09</strain>
    </source>
</reference>
<dbReference type="AlphaFoldDB" id="A0A5D2CW61"/>
<dbReference type="Proteomes" id="UP000323506">
    <property type="component" value="Chromosome D04"/>
</dbReference>
<evidence type="ECO:0000313" key="2">
    <source>
        <dbReference type="Proteomes" id="UP000323506"/>
    </source>
</evidence>
<keyword evidence="2" id="KW-1185">Reference proteome</keyword>
<sequence length="51" mass="6223">MEIFELKPLFVRECPRVRIRARKKWCRFKNISETTISECSQTLHLKHKFTS</sequence>
<protein>
    <submittedName>
        <fullName evidence="1">Uncharacterized protein</fullName>
    </submittedName>
</protein>
<name>A0A5D2CW61_GOSDA</name>